<dbReference type="SUPFAM" id="SSF53901">
    <property type="entry name" value="Thiolase-like"/>
    <property type="match status" value="2"/>
</dbReference>
<gene>
    <name evidence="9" type="primary">ACAT2</name>
</gene>
<feature type="domain" description="Thiolase C-terminal" evidence="8">
    <location>
        <begin position="273"/>
        <end position="394"/>
    </location>
</feature>
<reference evidence="9" key="1">
    <citation type="submission" date="2016-05" db="EMBL/GenBank/DDBJ databases">
        <authorList>
            <person name="Lavstsen T."/>
            <person name="Jespersen J.S."/>
        </authorList>
    </citation>
    <scope>NUCLEOTIDE SEQUENCE</scope>
    <source>
        <tissue evidence="9">Brain</tissue>
    </source>
</reference>
<name>A0A1A8CE81_NOTKA</name>
<evidence type="ECO:0000259" key="8">
    <source>
        <dbReference type="Pfam" id="PF02803"/>
    </source>
</evidence>
<dbReference type="Gene3D" id="3.40.47.10">
    <property type="match status" value="2"/>
</dbReference>
<dbReference type="Pfam" id="PF02803">
    <property type="entry name" value="Thiolase_C"/>
    <property type="match status" value="1"/>
</dbReference>
<feature type="active site" description="Proton acceptor" evidence="5">
    <location>
        <position position="381"/>
    </location>
</feature>
<sequence>MNTEPVVIVSAARTPIGCLNGALSTVPLRDLCSVVIKEVLKRAGVKPEEVSEVIIGNVLTAGQGQNPARQASVEADIPYSVPAWSCQMVCGSGLKAVSLAAQSIQAGEASVVVAGGMESMSRAPHTMHMRVGVKMGDVSLQDSMVADGLIDAFHNYHMGITAENVAKQWGITREEQDLFAVKSQNKAESAQKAGHFDPEIVPIVVQSRKGPVEVKLDEFPRHGSNIDSMSKLKPCFIKDGSGTITAGNASGVNDGAAATVLMSQSEAERRGVEPMAKIVSWAQAGLDPSIMGTGPIPAIRKAVEKAGWKLDQVDLFEINEAFAAQSIAVIKELGLNEDKVNVNGGAISLGHPIGMSGCRVLVTLLHALQRTGGRKGVASLCVGGGMGVAMCVERV</sequence>
<comment type="pathway">
    <text evidence="1">Lipid metabolism.</text>
</comment>
<dbReference type="FunFam" id="3.40.47.10:FF:000010">
    <property type="entry name" value="Acetyl-CoA acetyltransferase (Thiolase)"/>
    <property type="match status" value="1"/>
</dbReference>
<evidence type="ECO:0000313" key="9">
    <source>
        <dbReference type="EMBL" id="SBP77974.1"/>
    </source>
</evidence>
<dbReference type="InterPro" id="IPR020616">
    <property type="entry name" value="Thiolase_N"/>
</dbReference>
<dbReference type="PROSITE" id="PS00737">
    <property type="entry name" value="THIOLASE_2"/>
    <property type="match status" value="1"/>
</dbReference>
<organism evidence="9">
    <name type="scientific">Nothobranchius kadleci</name>
    <name type="common">African annual killifish</name>
    <dbReference type="NCBI Taxonomy" id="1051664"/>
    <lineage>
        <taxon>Eukaryota</taxon>
        <taxon>Metazoa</taxon>
        <taxon>Chordata</taxon>
        <taxon>Craniata</taxon>
        <taxon>Vertebrata</taxon>
        <taxon>Euteleostomi</taxon>
        <taxon>Actinopterygii</taxon>
        <taxon>Neopterygii</taxon>
        <taxon>Teleostei</taxon>
        <taxon>Neoteleostei</taxon>
        <taxon>Acanthomorphata</taxon>
        <taxon>Ovalentaria</taxon>
        <taxon>Atherinomorphae</taxon>
        <taxon>Cyprinodontiformes</taxon>
        <taxon>Nothobranchiidae</taxon>
        <taxon>Nothobranchius</taxon>
    </lineage>
</organism>
<evidence type="ECO:0000256" key="5">
    <source>
        <dbReference type="PIRSR" id="PIRSR000429-1"/>
    </source>
</evidence>
<dbReference type="InterPro" id="IPR020617">
    <property type="entry name" value="Thiolase_C"/>
</dbReference>
<dbReference type="PIRSF" id="PIRSF000429">
    <property type="entry name" value="Ac-CoA_Ac_transf"/>
    <property type="match status" value="1"/>
</dbReference>
<dbReference type="GO" id="GO:0016747">
    <property type="term" value="F:acyltransferase activity, transferring groups other than amino-acyl groups"/>
    <property type="evidence" value="ECO:0007669"/>
    <property type="project" value="InterPro"/>
</dbReference>
<accession>A0A1A8CE81</accession>
<dbReference type="PANTHER" id="PTHR18919">
    <property type="entry name" value="ACETYL-COA C-ACYLTRANSFERASE"/>
    <property type="match status" value="1"/>
</dbReference>
<dbReference type="PANTHER" id="PTHR18919:SF107">
    <property type="entry name" value="ACETYL-COA ACETYLTRANSFERASE, CYTOSOLIC"/>
    <property type="match status" value="1"/>
</dbReference>
<evidence type="ECO:0000256" key="1">
    <source>
        <dbReference type="ARBA" id="ARBA00005189"/>
    </source>
</evidence>
<keyword evidence="3 6" id="KW-0808">Transferase</keyword>
<feature type="active site" description="Proton acceptor" evidence="5">
    <location>
        <position position="351"/>
    </location>
</feature>
<protein>
    <submittedName>
        <fullName evidence="9">Acetyl-CoA acetyltransferase 2</fullName>
    </submittedName>
</protein>
<feature type="active site" description="Acyl-thioester intermediate" evidence="5">
    <location>
        <position position="90"/>
    </location>
</feature>
<dbReference type="PROSITE" id="PS00099">
    <property type="entry name" value="THIOLASE_3"/>
    <property type="match status" value="1"/>
</dbReference>
<dbReference type="Pfam" id="PF00108">
    <property type="entry name" value="Thiolase_N"/>
    <property type="match status" value="1"/>
</dbReference>
<proteinExistence type="inferred from homology"/>
<comment type="similarity">
    <text evidence="2 6">Belongs to the thiolase-like superfamily. Thiolase family.</text>
</comment>
<evidence type="ECO:0000256" key="3">
    <source>
        <dbReference type="ARBA" id="ARBA00022679"/>
    </source>
</evidence>
<dbReference type="InterPro" id="IPR020610">
    <property type="entry name" value="Thiolase_AS"/>
</dbReference>
<evidence type="ECO:0000256" key="2">
    <source>
        <dbReference type="ARBA" id="ARBA00010982"/>
    </source>
</evidence>
<reference evidence="9" key="2">
    <citation type="submission" date="2016-06" db="EMBL/GenBank/DDBJ databases">
        <title>The genome of a short-lived fish provides insights into sex chromosome evolution and the genetic control of aging.</title>
        <authorList>
            <person name="Reichwald K."/>
            <person name="Felder M."/>
            <person name="Petzold A."/>
            <person name="Koch P."/>
            <person name="Groth M."/>
            <person name="Platzer M."/>
        </authorList>
    </citation>
    <scope>NUCLEOTIDE SEQUENCE</scope>
    <source>
        <tissue evidence="9">Brain</tissue>
    </source>
</reference>
<dbReference type="AlphaFoldDB" id="A0A1A8CE81"/>
<evidence type="ECO:0000259" key="7">
    <source>
        <dbReference type="Pfam" id="PF00108"/>
    </source>
</evidence>
<evidence type="ECO:0000256" key="4">
    <source>
        <dbReference type="ARBA" id="ARBA00023315"/>
    </source>
</evidence>
<evidence type="ECO:0000256" key="6">
    <source>
        <dbReference type="RuleBase" id="RU003557"/>
    </source>
</evidence>
<feature type="domain" description="Thiolase N-terminal" evidence="7">
    <location>
        <begin position="6"/>
        <end position="265"/>
    </location>
</feature>
<dbReference type="InterPro" id="IPR002155">
    <property type="entry name" value="Thiolase"/>
</dbReference>
<dbReference type="EMBL" id="HADZ01014033">
    <property type="protein sequence ID" value="SBP77974.1"/>
    <property type="molecule type" value="Transcribed_RNA"/>
</dbReference>
<dbReference type="CDD" id="cd00751">
    <property type="entry name" value="thiolase"/>
    <property type="match status" value="1"/>
</dbReference>
<dbReference type="InterPro" id="IPR016039">
    <property type="entry name" value="Thiolase-like"/>
</dbReference>
<keyword evidence="4 6" id="KW-0012">Acyltransferase</keyword>
<dbReference type="InterPro" id="IPR020613">
    <property type="entry name" value="Thiolase_CS"/>
</dbReference>
<dbReference type="NCBIfam" id="TIGR01930">
    <property type="entry name" value="AcCoA-C-Actrans"/>
    <property type="match status" value="1"/>
</dbReference>